<evidence type="ECO:0000313" key="3">
    <source>
        <dbReference type="Proteomes" id="UP000054538"/>
    </source>
</evidence>
<protein>
    <submittedName>
        <fullName evidence="2">Unplaced genomic scaffold scaffold_975, whole genome shotgun sequence</fullName>
    </submittedName>
</protein>
<feature type="compositionally biased region" description="Pro residues" evidence="1">
    <location>
        <begin position="140"/>
        <end position="149"/>
    </location>
</feature>
<organism evidence="2 3">
    <name type="scientific">Paxillus rubicundulus Ve08.2h10</name>
    <dbReference type="NCBI Taxonomy" id="930991"/>
    <lineage>
        <taxon>Eukaryota</taxon>
        <taxon>Fungi</taxon>
        <taxon>Dikarya</taxon>
        <taxon>Basidiomycota</taxon>
        <taxon>Agaricomycotina</taxon>
        <taxon>Agaricomycetes</taxon>
        <taxon>Agaricomycetidae</taxon>
        <taxon>Boletales</taxon>
        <taxon>Paxilineae</taxon>
        <taxon>Paxillaceae</taxon>
        <taxon>Paxillus</taxon>
    </lineage>
</organism>
<proteinExistence type="predicted"/>
<accession>A0A0D0CFK3</accession>
<keyword evidence="3" id="KW-1185">Reference proteome</keyword>
<evidence type="ECO:0000313" key="2">
    <source>
        <dbReference type="EMBL" id="KIK81447.1"/>
    </source>
</evidence>
<dbReference type="Proteomes" id="UP000054538">
    <property type="component" value="Unassembled WGS sequence"/>
</dbReference>
<dbReference type="HOGENOM" id="CLU_007337_5_0_1"/>
<dbReference type="AlphaFoldDB" id="A0A0D0CFK3"/>
<feature type="compositionally biased region" description="Polar residues" evidence="1">
    <location>
        <begin position="108"/>
        <end position="117"/>
    </location>
</feature>
<name>A0A0D0CFK3_9AGAM</name>
<reference evidence="2 3" key="1">
    <citation type="submission" date="2014-04" db="EMBL/GenBank/DDBJ databases">
        <authorList>
            <consortium name="DOE Joint Genome Institute"/>
            <person name="Kuo A."/>
            <person name="Kohler A."/>
            <person name="Jargeat P."/>
            <person name="Nagy L.G."/>
            <person name="Floudas D."/>
            <person name="Copeland A."/>
            <person name="Barry K.W."/>
            <person name="Cichocki N."/>
            <person name="Veneault-Fourrey C."/>
            <person name="LaButti K."/>
            <person name="Lindquist E.A."/>
            <person name="Lipzen A."/>
            <person name="Lundell T."/>
            <person name="Morin E."/>
            <person name="Murat C."/>
            <person name="Sun H."/>
            <person name="Tunlid A."/>
            <person name="Henrissat B."/>
            <person name="Grigoriev I.V."/>
            <person name="Hibbett D.S."/>
            <person name="Martin F."/>
            <person name="Nordberg H.P."/>
            <person name="Cantor M.N."/>
            <person name="Hua S.X."/>
        </authorList>
    </citation>
    <scope>NUCLEOTIDE SEQUENCE [LARGE SCALE GENOMIC DNA]</scope>
    <source>
        <strain evidence="2 3">Ve08.2h10</strain>
    </source>
</reference>
<sequence length="297" mass="33360">TSDASGTSKLWVCVCSGHNFGWPHQVPQSTYYHHLKKVTTAAEREKIQSFKALTLQDAMELLCLEQVQPGPSTSRNDRAQTLAASNHNNLDSEDSAEEVGHRLKQQRTDFSSPSGNRLPSCEPTPLPYDFHLPDRDLLLPRPPSPPPDPPQDRDRRSPTPRPRSRSPEQQENAAIIYNRRRPPKIDLDALAQATILPKLRESMEFVSLIRNASFLDLITKLTPDIIERMRNAPQGLMDLNNPGLHHSISCYLSNEHASQITYDGVIRSTLSNFPQAEGVEDCLSFKATESFIKKYTG</sequence>
<dbReference type="InParanoid" id="A0A0D0CFK3"/>
<feature type="non-terminal residue" evidence="2">
    <location>
        <position position="1"/>
    </location>
</feature>
<dbReference type="EMBL" id="KN825797">
    <property type="protein sequence ID" value="KIK81447.1"/>
    <property type="molecule type" value="Genomic_DNA"/>
</dbReference>
<reference evidence="3" key="2">
    <citation type="submission" date="2015-01" db="EMBL/GenBank/DDBJ databases">
        <title>Evolutionary Origins and Diversification of the Mycorrhizal Mutualists.</title>
        <authorList>
            <consortium name="DOE Joint Genome Institute"/>
            <consortium name="Mycorrhizal Genomics Consortium"/>
            <person name="Kohler A."/>
            <person name="Kuo A."/>
            <person name="Nagy L.G."/>
            <person name="Floudas D."/>
            <person name="Copeland A."/>
            <person name="Barry K.W."/>
            <person name="Cichocki N."/>
            <person name="Veneault-Fourrey C."/>
            <person name="LaButti K."/>
            <person name="Lindquist E.A."/>
            <person name="Lipzen A."/>
            <person name="Lundell T."/>
            <person name="Morin E."/>
            <person name="Murat C."/>
            <person name="Riley R."/>
            <person name="Ohm R."/>
            <person name="Sun H."/>
            <person name="Tunlid A."/>
            <person name="Henrissat B."/>
            <person name="Grigoriev I.V."/>
            <person name="Hibbett D.S."/>
            <person name="Martin F."/>
        </authorList>
    </citation>
    <scope>NUCLEOTIDE SEQUENCE [LARGE SCALE GENOMIC DNA]</scope>
    <source>
        <strain evidence="3">Ve08.2h10</strain>
    </source>
</reference>
<feature type="region of interest" description="Disordered" evidence="1">
    <location>
        <begin position="86"/>
        <end position="177"/>
    </location>
</feature>
<gene>
    <name evidence="2" type="ORF">PAXRUDRAFT_115945</name>
</gene>
<evidence type="ECO:0000256" key="1">
    <source>
        <dbReference type="SAM" id="MobiDB-lite"/>
    </source>
</evidence>
<feature type="non-terminal residue" evidence="2">
    <location>
        <position position="297"/>
    </location>
</feature>